<sequence length="57" mass="6483">MAHREALGIGERLLELRREFVESHGWSPLWGRGAYAPRCDIYAAGGRIFKTRQKPDG</sequence>
<accession>W8X921</accession>
<keyword evidence="2" id="KW-1185">Reference proteome</keyword>
<organism evidence="1 2">
    <name type="scientific">Castellaniella defragrans (strain DSM 12143 / CCUG 39792 / 65Phen)</name>
    <name type="common">Alcaligenes defragrans</name>
    <dbReference type="NCBI Taxonomy" id="1437824"/>
    <lineage>
        <taxon>Bacteria</taxon>
        <taxon>Pseudomonadati</taxon>
        <taxon>Pseudomonadota</taxon>
        <taxon>Betaproteobacteria</taxon>
        <taxon>Burkholderiales</taxon>
        <taxon>Alcaligenaceae</taxon>
        <taxon>Castellaniella</taxon>
    </lineage>
</organism>
<proteinExistence type="predicted"/>
<dbReference type="EMBL" id="HG916765">
    <property type="protein sequence ID" value="CDM24065.1"/>
    <property type="molecule type" value="Genomic_DNA"/>
</dbReference>
<dbReference type="KEGG" id="cdn:BN940_08011"/>
<reference evidence="1 2" key="1">
    <citation type="journal article" date="2014" name="BMC Microbiol.">
        <title>The oxygen-independent metabolism of cyclic monoterpenes in Castellaniella defragrans 65Phen.</title>
        <authorList>
            <person name="Petasch J."/>
            <person name="Disch E.M."/>
            <person name="Markert S."/>
            <person name="Becher D."/>
            <person name="Schweder T."/>
            <person name="Huttel B."/>
            <person name="Reinhardt R."/>
            <person name="Harder J."/>
        </authorList>
    </citation>
    <scope>NUCLEOTIDE SEQUENCE [LARGE SCALE GENOMIC DNA]</scope>
    <source>
        <strain evidence="1">65Phen</strain>
    </source>
</reference>
<dbReference type="AlphaFoldDB" id="W8X921"/>
<dbReference type="Proteomes" id="UP000019805">
    <property type="component" value="Chromosome"/>
</dbReference>
<protein>
    <submittedName>
        <fullName evidence="1">Uncharacterized protein</fullName>
    </submittedName>
</protein>
<name>W8X921_CASD6</name>
<evidence type="ECO:0000313" key="1">
    <source>
        <dbReference type="EMBL" id="CDM24065.1"/>
    </source>
</evidence>
<dbReference type="HOGENOM" id="CLU_2988180_0_0_4"/>
<evidence type="ECO:0000313" key="2">
    <source>
        <dbReference type="Proteomes" id="UP000019805"/>
    </source>
</evidence>
<gene>
    <name evidence="1" type="ORF">BN940_08011</name>
</gene>